<feature type="transmembrane region" description="Helical" evidence="6">
    <location>
        <begin position="304"/>
        <end position="328"/>
    </location>
</feature>
<feature type="transmembrane region" description="Helical" evidence="6">
    <location>
        <begin position="257"/>
        <end position="276"/>
    </location>
</feature>
<evidence type="ECO:0000256" key="2">
    <source>
        <dbReference type="ARBA" id="ARBA00022475"/>
    </source>
</evidence>
<feature type="transmembrane region" description="Helical" evidence="6">
    <location>
        <begin position="765"/>
        <end position="787"/>
    </location>
</feature>
<evidence type="ECO:0000256" key="3">
    <source>
        <dbReference type="ARBA" id="ARBA00022692"/>
    </source>
</evidence>
<dbReference type="AlphaFoldDB" id="A0A330LND3"/>
<feature type="transmembrane region" description="Helical" evidence="6">
    <location>
        <begin position="802"/>
        <end position="826"/>
    </location>
</feature>
<dbReference type="Proteomes" id="UP000250163">
    <property type="component" value="Chromosome MORIYA"/>
</dbReference>
<feature type="transmembrane region" description="Helical" evidence="6">
    <location>
        <begin position="21"/>
        <end position="41"/>
    </location>
</feature>
<dbReference type="OrthoDB" id="5292592at2"/>
<gene>
    <name evidence="9" type="ORF">MORIYA_1892</name>
</gene>
<keyword evidence="3 6" id="KW-0812">Transmembrane</keyword>
<dbReference type="GO" id="GO:0005886">
    <property type="term" value="C:plasma membrane"/>
    <property type="evidence" value="ECO:0007669"/>
    <property type="project" value="UniProtKB-SubCell"/>
</dbReference>
<dbReference type="Pfam" id="PF02687">
    <property type="entry name" value="FtsX"/>
    <property type="match status" value="2"/>
</dbReference>
<organism evidence="9 10">
    <name type="scientific">Moritella yayanosii</name>
    <dbReference type="NCBI Taxonomy" id="69539"/>
    <lineage>
        <taxon>Bacteria</taxon>
        <taxon>Pseudomonadati</taxon>
        <taxon>Pseudomonadota</taxon>
        <taxon>Gammaproteobacteria</taxon>
        <taxon>Alteromonadales</taxon>
        <taxon>Moritellaceae</taxon>
        <taxon>Moritella</taxon>
    </lineage>
</organism>
<feature type="domain" description="ABC3 transporter permease C-terminal" evidence="7">
    <location>
        <begin position="262"/>
        <end position="378"/>
    </location>
</feature>
<sequence length="838" mass="91589">MSYWRIHSLRLLKHELKRGELTIILLAIVLAVSAVFALSGFSSRVKQALTAESSIFIAADRVLDTGSVIDPAVLAKATSLELIQAQQIQMSSMVFTDEKMALAALSAVSANYPLRGELLVSPSLDATQAVASNSPKSGEAWLEAKGLRQLDIKLGDSIEVGVKRFKVTGIITQIPDASFSVFSSGLVVFINAQDIQKTELIQPGSRLSYKYLFAGEADNITAFEQWFKPQLTDNQRWYDIKSQNSPLARALTKADKYLSLTSMLGIVLASVAVAVASRRYSQRHQSVVAVFKAMGASKGYVTKLYCLHWSLLSVLSISLGLVVGYLILNMGLYAMRDYLDTSTTGNMAYPFLVAIVTGIICAVAFAITPLRELVNTSPMTLLRGSDNGANTSLFTRLMNPVPSLLAIFTLLYLFSQDAVLSAALLIGGMLVAFVLLVIGRLFMSAGRSAGSKAGKSWHLALANLKRRANENAVQLISFTIAIQLLLIIVVMKNGLIDDWQKQLPDNSANRFLVNISASQVEPVDNFVAALGIESSGLFPVVRGRLTKINDDQVTKRVSKEETKSADNGRRGVGRELNLTWRDALPYENSLVAGSWWQPEDTRALVSIESTLADKLDVAVGDNLTFQLGSEEVVVLVSSIRNVNWQTLQPNFYMIFNQHVLADFPATYISSLYVPDDAKDALQDFLTQYPTITLIDVDAIITQLRSVIGQVSIAIEFILVLVVLAGSLVLVAQVQASMEERERELAILRTLGASGRLLRNSVLFEFVALGALAGLMASIAMELGVYILQSRIFEMPGTFHFEYWLLGIGAGAIFVGLIGLLSCWRLLNMSSVTLIRRTM</sequence>
<evidence type="ECO:0000313" key="10">
    <source>
        <dbReference type="Proteomes" id="UP000250163"/>
    </source>
</evidence>
<proteinExistence type="predicted"/>
<dbReference type="EMBL" id="LS483250">
    <property type="protein sequence ID" value="SQD78370.1"/>
    <property type="molecule type" value="Genomic_DNA"/>
</dbReference>
<dbReference type="RefSeq" id="WP_112714440.1">
    <property type="nucleotide sequence ID" value="NZ_LS483250.1"/>
</dbReference>
<name>A0A330LND3_9GAMM</name>
<feature type="transmembrane region" description="Helical" evidence="6">
    <location>
        <begin position="391"/>
        <end position="414"/>
    </location>
</feature>
<evidence type="ECO:0000256" key="4">
    <source>
        <dbReference type="ARBA" id="ARBA00022989"/>
    </source>
</evidence>
<comment type="subcellular location">
    <subcellularLocation>
        <location evidence="1">Cell membrane</location>
        <topology evidence="1">Multi-pass membrane protein</topology>
    </subcellularLocation>
</comment>
<evidence type="ECO:0008006" key="11">
    <source>
        <dbReference type="Google" id="ProtNLM"/>
    </source>
</evidence>
<keyword evidence="5 6" id="KW-0472">Membrane</keyword>
<dbReference type="InterPro" id="IPR038766">
    <property type="entry name" value="Membrane_comp_ABC_pdt"/>
</dbReference>
<feature type="transmembrane region" description="Helical" evidence="6">
    <location>
        <begin position="420"/>
        <end position="442"/>
    </location>
</feature>
<evidence type="ECO:0000256" key="1">
    <source>
        <dbReference type="ARBA" id="ARBA00004651"/>
    </source>
</evidence>
<dbReference type="PANTHER" id="PTHR30287:SF1">
    <property type="entry name" value="INNER MEMBRANE PROTEIN"/>
    <property type="match status" value="1"/>
</dbReference>
<keyword evidence="2" id="KW-1003">Cell membrane</keyword>
<dbReference type="KEGG" id="mya:MORIYA_1892"/>
<feature type="domain" description="ABC3 transporter permease C-terminal" evidence="7">
    <location>
        <begin position="716"/>
        <end position="829"/>
    </location>
</feature>
<dbReference type="Pfam" id="PF12704">
    <property type="entry name" value="MacB_PCD"/>
    <property type="match status" value="1"/>
</dbReference>
<evidence type="ECO:0000259" key="8">
    <source>
        <dbReference type="Pfam" id="PF12704"/>
    </source>
</evidence>
<feature type="transmembrane region" description="Helical" evidence="6">
    <location>
        <begin position="472"/>
        <end position="491"/>
    </location>
</feature>
<dbReference type="PANTHER" id="PTHR30287">
    <property type="entry name" value="MEMBRANE COMPONENT OF PREDICTED ABC SUPERFAMILY METABOLITE UPTAKE TRANSPORTER"/>
    <property type="match status" value="1"/>
</dbReference>
<dbReference type="InterPro" id="IPR003838">
    <property type="entry name" value="ABC3_permease_C"/>
</dbReference>
<evidence type="ECO:0000313" key="9">
    <source>
        <dbReference type="EMBL" id="SQD78370.1"/>
    </source>
</evidence>
<reference evidence="10" key="1">
    <citation type="submission" date="2018-05" db="EMBL/GenBank/DDBJ databases">
        <authorList>
            <person name="Cea G.-C."/>
            <person name="William W."/>
        </authorList>
    </citation>
    <scope>NUCLEOTIDE SEQUENCE [LARGE SCALE GENOMIC DNA]</scope>
    <source>
        <strain evidence="10">DB21MT 5</strain>
    </source>
</reference>
<evidence type="ECO:0000256" key="6">
    <source>
        <dbReference type="SAM" id="Phobius"/>
    </source>
</evidence>
<protein>
    <recommendedName>
        <fullName evidence="11">ABC transporter permease</fullName>
    </recommendedName>
</protein>
<feature type="domain" description="MacB-like periplasmic core" evidence="8">
    <location>
        <begin position="23"/>
        <end position="208"/>
    </location>
</feature>
<accession>A0A330LND3</accession>
<dbReference type="InterPro" id="IPR025857">
    <property type="entry name" value="MacB_PCD"/>
</dbReference>
<keyword evidence="10" id="KW-1185">Reference proteome</keyword>
<evidence type="ECO:0000259" key="7">
    <source>
        <dbReference type="Pfam" id="PF02687"/>
    </source>
</evidence>
<feature type="transmembrane region" description="Helical" evidence="6">
    <location>
        <begin position="712"/>
        <end position="733"/>
    </location>
</feature>
<feature type="transmembrane region" description="Helical" evidence="6">
    <location>
        <begin position="348"/>
        <end position="370"/>
    </location>
</feature>
<keyword evidence="4 6" id="KW-1133">Transmembrane helix</keyword>
<evidence type="ECO:0000256" key="5">
    <source>
        <dbReference type="ARBA" id="ARBA00023136"/>
    </source>
</evidence>